<reference evidence="1" key="1">
    <citation type="submission" date="2014-05" db="EMBL/GenBank/DDBJ databases">
        <authorList>
            <person name="Chronopoulou M."/>
        </authorList>
    </citation>
    <scope>NUCLEOTIDE SEQUENCE</scope>
    <source>
        <tissue evidence="1">Whole organism</tissue>
    </source>
</reference>
<name>A0A0K2VBW7_LEPSM</name>
<evidence type="ECO:0000313" key="1">
    <source>
        <dbReference type="EMBL" id="CDW47800.1"/>
    </source>
</evidence>
<dbReference type="AlphaFoldDB" id="A0A0K2VBW7"/>
<protein>
    <submittedName>
        <fullName evidence="1">Uncharacterized protein</fullName>
    </submittedName>
</protein>
<sequence length="62" mass="7257">VKPQFLFPKFICKRSSKQISANFILSTNPIFHRLLAFFTLKKSNVQFSPIWVIHLLRPVDVV</sequence>
<organism evidence="1">
    <name type="scientific">Lepeophtheirus salmonis</name>
    <name type="common">Salmon louse</name>
    <name type="synonym">Caligus salmonis</name>
    <dbReference type="NCBI Taxonomy" id="72036"/>
    <lineage>
        <taxon>Eukaryota</taxon>
        <taxon>Metazoa</taxon>
        <taxon>Ecdysozoa</taxon>
        <taxon>Arthropoda</taxon>
        <taxon>Crustacea</taxon>
        <taxon>Multicrustacea</taxon>
        <taxon>Hexanauplia</taxon>
        <taxon>Copepoda</taxon>
        <taxon>Siphonostomatoida</taxon>
        <taxon>Caligidae</taxon>
        <taxon>Lepeophtheirus</taxon>
    </lineage>
</organism>
<accession>A0A0K2VBW7</accession>
<proteinExistence type="predicted"/>
<feature type="non-terminal residue" evidence="1">
    <location>
        <position position="1"/>
    </location>
</feature>
<dbReference type="EMBL" id="HACA01030439">
    <property type="protein sequence ID" value="CDW47800.1"/>
    <property type="molecule type" value="Transcribed_RNA"/>
</dbReference>